<evidence type="ECO:0000313" key="4">
    <source>
        <dbReference type="Proteomes" id="UP000273143"/>
    </source>
</evidence>
<dbReference type="PANTHER" id="PTHR43355:SF2">
    <property type="entry name" value="FLAVIN REDUCTASE (NADPH)"/>
    <property type="match status" value="1"/>
</dbReference>
<dbReference type="Proteomes" id="UP000273143">
    <property type="component" value="Chromosome"/>
</dbReference>
<dbReference type="InterPro" id="IPR016040">
    <property type="entry name" value="NAD(P)-bd_dom"/>
</dbReference>
<dbReference type="InterPro" id="IPR036291">
    <property type="entry name" value="NAD(P)-bd_dom_sf"/>
</dbReference>
<keyword evidence="1" id="KW-1133">Transmembrane helix</keyword>
<proteinExistence type="predicted"/>
<feature type="transmembrane region" description="Helical" evidence="1">
    <location>
        <begin position="12"/>
        <end position="32"/>
    </location>
</feature>
<dbReference type="Gene3D" id="3.40.50.720">
    <property type="entry name" value="NAD(P)-binding Rossmann-like Domain"/>
    <property type="match status" value="1"/>
</dbReference>
<accession>A0A3Q9JLS5</accession>
<name>A0A3Q9JLS5_9GAMM</name>
<evidence type="ECO:0000259" key="2">
    <source>
        <dbReference type="Pfam" id="PF13460"/>
    </source>
</evidence>
<keyword evidence="1" id="KW-0472">Membrane</keyword>
<dbReference type="InterPro" id="IPR051606">
    <property type="entry name" value="Polyketide_Oxido-like"/>
</dbReference>
<reference evidence="4" key="1">
    <citation type="submission" date="2018-06" db="EMBL/GenBank/DDBJ databases">
        <title>Complete genome of Pseudomonas insecticola strain QZS01.</title>
        <authorList>
            <person name="Wang J."/>
            <person name="Su Q."/>
        </authorList>
    </citation>
    <scope>NUCLEOTIDE SEQUENCE [LARGE SCALE GENOMIC DNA]</scope>
    <source>
        <strain evidence="4">QZS01</strain>
    </source>
</reference>
<dbReference type="EMBL" id="CP029822">
    <property type="protein sequence ID" value="AZS49902.1"/>
    <property type="molecule type" value="Genomic_DNA"/>
</dbReference>
<protein>
    <submittedName>
        <fullName evidence="3">NAD-dependent epimerase/dehydratase family protein</fullName>
    </submittedName>
</protein>
<keyword evidence="4" id="KW-1185">Reference proteome</keyword>
<evidence type="ECO:0000313" key="3">
    <source>
        <dbReference type="EMBL" id="AZS49902.1"/>
    </source>
</evidence>
<dbReference type="AlphaFoldDB" id="A0A3Q9JLS5"/>
<dbReference type="GO" id="GO:0016646">
    <property type="term" value="F:oxidoreductase activity, acting on the CH-NH group of donors, NAD or NADP as acceptor"/>
    <property type="evidence" value="ECO:0007669"/>
    <property type="project" value="TreeGrafter"/>
</dbReference>
<dbReference type="Pfam" id="PF13460">
    <property type="entry name" value="NAD_binding_10"/>
    <property type="match status" value="1"/>
</dbReference>
<sequence>MNLNYTCTNLKGAIIVKIALIGATGFVGSYILKEAILRGHKVLAITRNPDKILMAPSVAVQKLDINDSETLVKTIIDCDIVIHAFAPPRSDSIEERIAKQTTGTKNII</sequence>
<organism evidence="3 4">
    <name type="scientific">Entomomonas moraniae</name>
    <dbReference type="NCBI Taxonomy" id="2213226"/>
    <lineage>
        <taxon>Bacteria</taxon>
        <taxon>Pseudomonadati</taxon>
        <taxon>Pseudomonadota</taxon>
        <taxon>Gammaproteobacteria</taxon>
        <taxon>Pseudomonadales</taxon>
        <taxon>Pseudomonadaceae</taxon>
        <taxon>Entomomonas</taxon>
    </lineage>
</organism>
<dbReference type="SUPFAM" id="SSF51735">
    <property type="entry name" value="NAD(P)-binding Rossmann-fold domains"/>
    <property type="match status" value="1"/>
</dbReference>
<gene>
    <name evidence="3" type="ORF">DM558_03530</name>
</gene>
<evidence type="ECO:0000256" key="1">
    <source>
        <dbReference type="SAM" id="Phobius"/>
    </source>
</evidence>
<feature type="domain" description="NAD(P)-binding" evidence="2">
    <location>
        <begin position="22"/>
        <end position="107"/>
    </location>
</feature>
<dbReference type="PANTHER" id="PTHR43355">
    <property type="entry name" value="FLAVIN REDUCTASE (NADPH)"/>
    <property type="match status" value="1"/>
</dbReference>
<keyword evidence="1" id="KW-0812">Transmembrane</keyword>
<dbReference type="KEGG" id="emo:DM558_03530"/>